<keyword evidence="1" id="KW-0472">Membrane</keyword>
<reference evidence="3" key="2">
    <citation type="journal article" date="2024" name="Antonie Van Leeuwenhoek">
        <title>Roseihalotalea indica gen. nov., sp. nov., a halophilic Bacteroidetes from mesopelagic Southwest Indian Ocean with higher carbohydrate metabolic potential.</title>
        <authorList>
            <person name="Chen B."/>
            <person name="Zhang M."/>
            <person name="Lin D."/>
            <person name="Ye J."/>
            <person name="Tang K."/>
        </authorList>
    </citation>
    <scope>NUCLEOTIDE SEQUENCE</scope>
    <source>
        <strain evidence="3">TK19036</strain>
    </source>
</reference>
<evidence type="ECO:0000256" key="1">
    <source>
        <dbReference type="SAM" id="Phobius"/>
    </source>
</evidence>
<accession>A0AA49JFI7</accession>
<feature type="transmembrane region" description="Helical" evidence="1">
    <location>
        <begin position="12"/>
        <end position="34"/>
    </location>
</feature>
<organism evidence="3">
    <name type="scientific">Roseihalotalea indica</name>
    <dbReference type="NCBI Taxonomy" id="2867963"/>
    <lineage>
        <taxon>Bacteria</taxon>
        <taxon>Pseudomonadati</taxon>
        <taxon>Bacteroidota</taxon>
        <taxon>Cytophagia</taxon>
        <taxon>Cytophagales</taxon>
        <taxon>Catalimonadaceae</taxon>
        <taxon>Roseihalotalea</taxon>
    </lineage>
</organism>
<dbReference type="InterPro" id="IPR036465">
    <property type="entry name" value="vWFA_dom_sf"/>
</dbReference>
<proteinExistence type="predicted"/>
<reference evidence="3" key="1">
    <citation type="journal article" date="2023" name="Comput. Struct. Biotechnol. J.">
        <title>Discovery of a novel marine Bacteroidetes with a rich repertoire of carbohydrate-active enzymes.</title>
        <authorList>
            <person name="Chen B."/>
            <person name="Liu G."/>
            <person name="Chen Q."/>
            <person name="Wang H."/>
            <person name="Liu L."/>
            <person name="Tang K."/>
        </authorList>
    </citation>
    <scope>NUCLEOTIDE SEQUENCE</scope>
    <source>
        <strain evidence="3">TK19036</strain>
    </source>
</reference>
<dbReference type="InterPro" id="IPR049360">
    <property type="entry name" value="T6SS_TssR-like_VWA"/>
</dbReference>
<gene>
    <name evidence="3" type="ORF">K4G66_22215</name>
</gene>
<protein>
    <recommendedName>
        <fullName evidence="2">Type VI secretion system TssR-like VWA domain-containing protein</fullName>
    </recommendedName>
</protein>
<evidence type="ECO:0000259" key="2">
    <source>
        <dbReference type="Pfam" id="PF20782"/>
    </source>
</evidence>
<dbReference type="AlphaFoldDB" id="A0AA49JFI7"/>
<dbReference type="EMBL" id="CP120682">
    <property type="protein sequence ID" value="WKN35095.1"/>
    <property type="molecule type" value="Genomic_DNA"/>
</dbReference>
<evidence type="ECO:0000313" key="3">
    <source>
        <dbReference type="EMBL" id="WKN35095.1"/>
    </source>
</evidence>
<sequence>MKPINQPERKAALTKFSLFLILSFCLLFLPFLFYRLVPEAAPGPTPAPIVEDTTRSEPVNEAQLAELQQKLTDLAESLSQINIMFLVDATQGMETHLPAVAKAAQQVEQQYPAEVMAACYRDAAEGAWLYMTNTMVGDDPANWIQSLDTRAKFDKDEPEALFYGLKRALQSEELQPEETNILILVGDAGNHAQEASTDVPSADIVQLLQAKNCHFAAYQVRNPNSNPTYAKFATQMHDEIFEPVKTNSGEQPFQEKDDADAYGLAYMLDGGTKNLLYITNPSKSLPPDELTTKINTFVTQVLSPLQQQVAQIQALAQGESPSLDQATIDLLSQHQITEEQLTILKQ</sequence>
<dbReference type="Pfam" id="PF20782">
    <property type="entry name" value="TssR_VWA"/>
    <property type="match status" value="1"/>
</dbReference>
<feature type="domain" description="Type VI secretion system TssR-like VWA" evidence="2">
    <location>
        <begin position="69"/>
        <end position="242"/>
    </location>
</feature>
<dbReference type="SUPFAM" id="SSF53300">
    <property type="entry name" value="vWA-like"/>
    <property type="match status" value="1"/>
</dbReference>
<name>A0AA49JFI7_9BACT</name>
<keyword evidence="1" id="KW-1133">Transmembrane helix</keyword>
<dbReference type="Gene3D" id="3.40.50.410">
    <property type="entry name" value="von Willebrand factor, type A domain"/>
    <property type="match status" value="1"/>
</dbReference>
<keyword evidence="1" id="KW-0812">Transmembrane</keyword>